<sequence length="261" mass="27050">MTAQDTDDGTVVRTSVHGDIGHVLLDRPTAMNAITVAMGRQLEQALTDLAPSVSVIVVRGAGGNFCVGGDFHELERLRPGGPEALTPLFENFGRACAAVSTLPVPVVAAVEGYAMAGGFELMQACDIALVRADASIADNHVNFGQIPGGGGSQRLPRLVGRQRALGHLLGGERLSGLEAEAWGLAFRSWPAEQFDDGVAAFTGRLAGKDRDALGKIKKLVHDGLGMTLEHGLAHEREAVVEHIGGASAGAGIQGFTKSTGA</sequence>
<dbReference type="AlphaFoldDB" id="A0A0B5EER8"/>
<evidence type="ECO:0000256" key="1">
    <source>
        <dbReference type="ARBA" id="ARBA00005254"/>
    </source>
</evidence>
<proteinExistence type="inferred from homology"/>
<gene>
    <name evidence="2" type="ORF">SLNWT_0062</name>
</gene>
<dbReference type="PANTHER" id="PTHR43802:SF1">
    <property type="entry name" value="IP11341P-RELATED"/>
    <property type="match status" value="1"/>
</dbReference>
<dbReference type="InterPro" id="IPR014748">
    <property type="entry name" value="Enoyl-CoA_hydra_C"/>
</dbReference>
<reference evidence="2 3" key="1">
    <citation type="submission" date="2015-01" db="EMBL/GenBank/DDBJ databases">
        <title>Enhanced salinomycin production by adjusting the supply of polyketide extender units in Streptomyce albus DSM 41398.</title>
        <authorList>
            <person name="Lu C."/>
        </authorList>
    </citation>
    <scope>NUCLEOTIDE SEQUENCE [LARGE SCALE GENOMIC DNA]</scope>
    <source>
        <strain evidence="3">ATCC 21838 / DSM 41398 / FERM P-419 / JCM 4703 / NBRC 107858</strain>
    </source>
</reference>
<dbReference type="PANTHER" id="PTHR43802">
    <property type="entry name" value="ENOYL-COA HYDRATASE"/>
    <property type="match status" value="1"/>
</dbReference>
<dbReference type="InterPro" id="IPR029045">
    <property type="entry name" value="ClpP/crotonase-like_dom_sf"/>
</dbReference>
<dbReference type="EMBL" id="CP010519">
    <property type="protein sequence ID" value="AJE80438.1"/>
    <property type="molecule type" value="Genomic_DNA"/>
</dbReference>
<evidence type="ECO:0000313" key="2">
    <source>
        <dbReference type="EMBL" id="AJE80438.1"/>
    </source>
</evidence>
<organism evidence="2 3">
    <name type="scientific">Streptomyces albus (strain ATCC 21838 / DSM 41398 / FERM P-419 / JCM 4703 / NBRC 107858)</name>
    <dbReference type="NCBI Taxonomy" id="1081613"/>
    <lineage>
        <taxon>Bacteria</taxon>
        <taxon>Bacillati</taxon>
        <taxon>Actinomycetota</taxon>
        <taxon>Actinomycetes</taxon>
        <taxon>Kitasatosporales</taxon>
        <taxon>Streptomycetaceae</taxon>
        <taxon>Streptomyces</taxon>
    </lineage>
</organism>
<dbReference type="Gene3D" id="1.10.12.10">
    <property type="entry name" value="Lyase 2-enoyl-coa Hydratase, Chain A, domain 2"/>
    <property type="match status" value="1"/>
</dbReference>
<dbReference type="Gene3D" id="3.90.226.10">
    <property type="entry name" value="2-enoyl-CoA Hydratase, Chain A, domain 1"/>
    <property type="match status" value="1"/>
</dbReference>
<dbReference type="CDD" id="cd06558">
    <property type="entry name" value="crotonase-like"/>
    <property type="match status" value="1"/>
</dbReference>
<dbReference type="Proteomes" id="UP000031523">
    <property type="component" value="Chromosome"/>
</dbReference>
<protein>
    <submittedName>
        <fullName evidence="2">Enoyl-CoA hydratase/isomerase family protein</fullName>
    </submittedName>
</protein>
<keyword evidence="2" id="KW-0413">Isomerase</keyword>
<keyword evidence="3" id="KW-1185">Reference proteome</keyword>
<name>A0A0B5EER8_STRA4</name>
<accession>A0A0B5EER8</accession>
<dbReference type="SUPFAM" id="SSF52096">
    <property type="entry name" value="ClpP/crotonase"/>
    <property type="match status" value="1"/>
</dbReference>
<dbReference type="Pfam" id="PF00378">
    <property type="entry name" value="ECH_1"/>
    <property type="match status" value="1"/>
</dbReference>
<dbReference type="GO" id="GO:0016853">
    <property type="term" value="F:isomerase activity"/>
    <property type="evidence" value="ECO:0007669"/>
    <property type="project" value="UniProtKB-KW"/>
</dbReference>
<dbReference type="InterPro" id="IPR001753">
    <property type="entry name" value="Enoyl-CoA_hydra/iso"/>
</dbReference>
<dbReference type="KEGG" id="sals:SLNWT_0062"/>
<comment type="similarity">
    <text evidence="1">Belongs to the enoyl-CoA hydratase/isomerase family.</text>
</comment>
<evidence type="ECO:0000313" key="3">
    <source>
        <dbReference type="Proteomes" id="UP000031523"/>
    </source>
</evidence>